<evidence type="ECO:0000256" key="2">
    <source>
        <dbReference type="ARBA" id="ARBA00023136"/>
    </source>
</evidence>
<name>A0A6J6P9G9_9ZZZZ</name>
<gene>
    <name evidence="4" type="ORF">UFOPK2366_00966</name>
</gene>
<dbReference type="GO" id="GO:0005886">
    <property type="term" value="C:plasma membrane"/>
    <property type="evidence" value="ECO:0007669"/>
    <property type="project" value="InterPro"/>
</dbReference>
<dbReference type="SUPFAM" id="SSF82093">
    <property type="entry name" value="Heme chaperone CcmE"/>
    <property type="match status" value="1"/>
</dbReference>
<dbReference type="Gene3D" id="2.40.50.140">
    <property type="entry name" value="Nucleic acid-binding proteins"/>
    <property type="match status" value="1"/>
</dbReference>
<dbReference type="GO" id="GO:0017004">
    <property type="term" value="P:cytochrome complex assembly"/>
    <property type="evidence" value="ECO:0007669"/>
    <property type="project" value="InterPro"/>
</dbReference>
<evidence type="ECO:0000256" key="3">
    <source>
        <dbReference type="SAM" id="Phobius"/>
    </source>
</evidence>
<dbReference type="InterPro" id="IPR004329">
    <property type="entry name" value="CcmE"/>
</dbReference>
<evidence type="ECO:0000256" key="1">
    <source>
        <dbReference type="ARBA" id="ARBA00004370"/>
    </source>
</evidence>
<feature type="transmembrane region" description="Helical" evidence="3">
    <location>
        <begin position="25"/>
        <end position="43"/>
    </location>
</feature>
<dbReference type="AlphaFoldDB" id="A0A6J6P9G9"/>
<keyword evidence="3" id="KW-0812">Transmembrane</keyword>
<dbReference type="GO" id="GO:0020037">
    <property type="term" value="F:heme binding"/>
    <property type="evidence" value="ECO:0007669"/>
    <property type="project" value="InterPro"/>
</dbReference>
<keyword evidence="3" id="KW-1133">Transmembrane helix</keyword>
<dbReference type="Pfam" id="PF03100">
    <property type="entry name" value="CcmE"/>
    <property type="match status" value="1"/>
</dbReference>
<keyword evidence="2 3" id="KW-0472">Membrane</keyword>
<evidence type="ECO:0000313" key="4">
    <source>
        <dbReference type="EMBL" id="CAB4695236.1"/>
    </source>
</evidence>
<comment type="subcellular location">
    <subcellularLocation>
        <location evidence="1">Membrane</location>
    </subcellularLocation>
</comment>
<dbReference type="InterPro" id="IPR012340">
    <property type="entry name" value="NA-bd_OB-fold"/>
</dbReference>
<sequence length="162" mass="17453">MDLSPRPASEAAAPKARNRRKVMSIGLLLFVLLAGVLVVSKFLTQSLDYYCNVDEVGRKDGCEAGRRLRIQGVVDKGSIATNNGVTTFNLTFNKVTVPVVYDSGEPGGLFQQCIPVVVHGVMKSGTFEGDDVEVKHSNEYDEKNKTRVATADAEAAACSQSK</sequence>
<dbReference type="EMBL" id="CAEZXM010000164">
    <property type="protein sequence ID" value="CAB4695236.1"/>
    <property type="molecule type" value="Genomic_DNA"/>
</dbReference>
<organism evidence="4">
    <name type="scientific">freshwater metagenome</name>
    <dbReference type="NCBI Taxonomy" id="449393"/>
    <lineage>
        <taxon>unclassified sequences</taxon>
        <taxon>metagenomes</taxon>
        <taxon>ecological metagenomes</taxon>
    </lineage>
</organism>
<dbReference type="GO" id="GO:0017003">
    <property type="term" value="P:protein-heme linkage"/>
    <property type="evidence" value="ECO:0007669"/>
    <property type="project" value="InterPro"/>
</dbReference>
<proteinExistence type="predicted"/>
<accession>A0A6J6P9G9</accession>
<dbReference type="InterPro" id="IPR036127">
    <property type="entry name" value="CcmE-like_sf"/>
</dbReference>
<protein>
    <submittedName>
        <fullName evidence="4">Unannotated protein</fullName>
    </submittedName>
</protein>
<reference evidence="4" key="1">
    <citation type="submission" date="2020-05" db="EMBL/GenBank/DDBJ databases">
        <authorList>
            <person name="Chiriac C."/>
            <person name="Salcher M."/>
            <person name="Ghai R."/>
            <person name="Kavagutti S V."/>
        </authorList>
    </citation>
    <scope>NUCLEOTIDE SEQUENCE</scope>
</reference>